<sequence length="97" mass="10886">MVPKINEELDSILQSVIRIELLAFFQANPHTRDTVEGLATRLHRPQHQVKIALNALSALGILEIAGTPKITIYRLCNGDLITNYFKNPQGLTKPLLR</sequence>
<dbReference type="STRING" id="767817.Desgi_0717"/>
<dbReference type="KEGG" id="dgi:Desgi_0717"/>
<evidence type="ECO:0000313" key="2">
    <source>
        <dbReference type="Proteomes" id="UP000013520"/>
    </source>
</evidence>
<dbReference type="Proteomes" id="UP000013520">
    <property type="component" value="Chromosome"/>
</dbReference>
<evidence type="ECO:0000313" key="1">
    <source>
        <dbReference type="EMBL" id="AGL00272.1"/>
    </source>
</evidence>
<organism evidence="1 2">
    <name type="scientific">Desulfoscipio gibsoniae DSM 7213</name>
    <dbReference type="NCBI Taxonomy" id="767817"/>
    <lineage>
        <taxon>Bacteria</taxon>
        <taxon>Bacillati</taxon>
        <taxon>Bacillota</taxon>
        <taxon>Clostridia</taxon>
        <taxon>Eubacteriales</taxon>
        <taxon>Desulfallaceae</taxon>
        <taxon>Desulfoscipio</taxon>
    </lineage>
</organism>
<dbReference type="HOGENOM" id="CLU_164744_0_0_9"/>
<keyword evidence="2" id="KW-1185">Reference proteome</keyword>
<gene>
    <name evidence="1" type="ORF">Desgi_0717</name>
</gene>
<name>R4KF26_9FIRM</name>
<proteinExistence type="predicted"/>
<dbReference type="EMBL" id="CP003273">
    <property type="protein sequence ID" value="AGL00272.1"/>
    <property type="molecule type" value="Genomic_DNA"/>
</dbReference>
<protein>
    <recommendedName>
        <fullName evidence="3">Transcriptional regulator</fullName>
    </recommendedName>
</protein>
<reference evidence="1 2" key="1">
    <citation type="submission" date="2012-01" db="EMBL/GenBank/DDBJ databases">
        <title>Complete sequence of Desulfotomaculum gibsoniae DSM 7213.</title>
        <authorList>
            <consortium name="US DOE Joint Genome Institute"/>
            <person name="Lucas S."/>
            <person name="Han J."/>
            <person name="Lapidus A."/>
            <person name="Cheng J.-F."/>
            <person name="Goodwin L."/>
            <person name="Pitluck S."/>
            <person name="Peters L."/>
            <person name="Ovchinnikova G."/>
            <person name="Teshima H."/>
            <person name="Detter J.C."/>
            <person name="Han C."/>
            <person name="Tapia R."/>
            <person name="Land M."/>
            <person name="Hauser L."/>
            <person name="Kyrpides N."/>
            <person name="Ivanova N."/>
            <person name="Pagani I."/>
            <person name="Parshina S."/>
            <person name="Plugge C."/>
            <person name="Muyzer G."/>
            <person name="Kuever J."/>
            <person name="Ivanova A."/>
            <person name="Nazina T."/>
            <person name="Klenk H.-P."/>
            <person name="Brambilla E."/>
            <person name="Spring S."/>
            <person name="Stams A.F."/>
            <person name="Woyke T."/>
        </authorList>
    </citation>
    <scope>NUCLEOTIDE SEQUENCE [LARGE SCALE GENOMIC DNA]</scope>
    <source>
        <strain evidence="1 2">DSM 7213</strain>
    </source>
</reference>
<dbReference type="RefSeq" id="WP_006520920.1">
    <property type="nucleotide sequence ID" value="NC_021184.1"/>
</dbReference>
<evidence type="ECO:0008006" key="3">
    <source>
        <dbReference type="Google" id="ProtNLM"/>
    </source>
</evidence>
<dbReference type="AlphaFoldDB" id="R4KF26"/>
<accession>R4KF26</accession>
<dbReference type="eggNOG" id="ENOG5030F36">
    <property type="taxonomic scope" value="Bacteria"/>
</dbReference>